<gene>
    <name evidence="1" type="ORF">B296_00011068</name>
</gene>
<protein>
    <submittedName>
        <fullName evidence="1">Uncharacterized protein</fullName>
    </submittedName>
</protein>
<evidence type="ECO:0000313" key="1">
    <source>
        <dbReference type="EMBL" id="RRT77956.1"/>
    </source>
</evidence>
<evidence type="ECO:0000313" key="2">
    <source>
        <dbReference type="Proteomes" id="UP000287651"/>
    </source>
</evidence>
<dbReference type="EMBL" id="AMZH03001794">
    <property type="protein sequence ID" value="RRT77956.1"/>
    <property type="molecule type" value="Genomic_DNA"/>
</dbReference>
<comment type="caution">
    <text evidence="1">The sequence shown here is derived from an EMBL/GenBank/DDBJ whole genome shotgun (WGS) entry which is preliminary data.</text>
</comment>
<accession>A0A427ANZ9</accession>
<name>A0A427ANZ9_ENSVE</name>
<sequence>MPNNWSSTVGRECWQHWTEEGKVKPCSGEGTVDRELWKKKLANDRIVVVGQQHFHLTDEVSEEERQLLALLGNSPAPVRKSFGAVGRKGLQPWQGLPGRALAYVFSTKEAAVG</sequence>
<organism evidence="1 2">
    <name type="scientific">Ensete ventricosum</name>
    <name type="common">Abyssinian banana</name>
    <name type="synonym">Musa ensete</name>
    <dbReference type="NCBI Taxonomy" id="4639"/>
    <lineage>
        <taxon>Eukaryota</taxon>
        <taxon>Viridiplantae</taxon>
        <taxon>Streptophyta</taxon>
        <taxon>Embryophyta</taxon>
        <taxon>Tracheophyta</taxon>
        <taxon>Spermatophyta</taxon>
        <taxon>Magnoliopsida</taxon>
        <taxon>Liliopsida</taxon>
        <taxon>Zingiberales</taxon>
        <taxon>Musaceae</taxon>
        <taxon>Ensete</taxon>
    </lineage>
</organism>
<dbReference type="AlphaFoldDB" id="A0A427ANZ9"/>
<reference evidence="1 2" key="1">
    <citation type="journal article" date="2014" name="Agronomy (Basel)">
        <title>A Draft Genome Sequence for Ensete ventricosum, the Drought-Tolerant Tree Against Hunger.</title>
        <authorList>
            <person name="Harrison J."/>
            <person name="Moore K.A."/>
            <person name="Paszkiewicz K."/>
            <person name="Jones T."/>
            <person name="Grant M."/>
            <person name="Ambacheew D."/>
            <person name="Muzemil S."/>
            <person name="Studholme D.J."/>
        </authorList>
    </citation>
    <scope>NUCLEOTIDE SEQUENCE [LARGE SCALE GENOMIC DNA]</scope>
</reference>
<dbReference type="Proteomes" id="UP000287651">
    <property type="component" value="Unassembled WGS sequence"/>
</dbReference>
<proteinExistence type="predicted"/>